<dbReference type="Gene3D" id="1.10.260.40">
    <property type="entry name" value="lambda repressor-like DNA-binding domains"/>
    <property type="match status" value="1"/>
</dbReference>
<evidence type="ECO:0000313" key="6">
    <source>
        <dbReference type="EMBL" id="RJF87799.1"/>
    </source>
</evidence>
<dbReference type="Pfam" id="PF01381">
    <property type="entry name" value="HTH_3"/>
    <property type="match status" value="1"/>
</dbReference>
<dbReference type="AlphaFoldDB" id="A0A418WCV4"/>
<evidence type="ECO:0000259" key="5">
    <source>
        <dbReference type="PROSITE" id="PS50943"/>
    </source>
</evidence>
<dbReference type="CDD" id="cd00093">
    <property type="entry name" value="HTH_XRE"/>
    <property type="match status" value="1"/>
</dbReference>
<dbReference type="GO" id="GO:0003677">
    <property type="term" value="F:DNA binding"/>
    <property type="evidence" value="ECO:0007669"/>
    <property type="project" value="UniProtKB-KW"/>
</dbReference>
<dbReference type="InterPro" id="IPR010982">
    <property type="entry name" value="Lambda_DNA-bd_dom_sf"/>
</dbReference>
<keyword evidence="3" id="KW-0804">Transcription</keyword>
<gene>
    <name evidence="6" type="ORF">D3874_12840</name>
</gene>
<protein>
    <submittedName>
        <fullName evidence="6">Helix-turn-helix domain-containing protein</fullName>
    </submittedName>
</protein>
<dbReference type="SMART" id="SM00530">
    <property type="entry name" value="HTH_XRE"/>
    <property type="match status" value="1"/>
</dbReference>
<dbReference type="PANTHER" id="PTHR46797">
    <property type="entry name" value="HTH-TYPE TRANSCRIPTIONAL REGULATOR"/>
    <property type="match status" value="1"/>
</dbReference>
<feature type="compositionally biased region" description="Low complexity" evidence="4">
    <location>
        <begin position="116"/>
        <end position="166"/>
    </location>
</feature>
<keyword evidence="7" id="KW-1185">Reference proteome</keyword>
<feature type="compositionally biased region" description="Low complexity" evidence="4">
    <location>
        <begin position="95"/>
        <end position="105"/>
    </location>
</feature>
<evidence type="ECO:0000256" key="3">
    <source>
        <dbReference type="ARBA" id="ARBA00023163"/>
    </source>
</evidence>
<dbReference type="GO" id="GO:0003700">
    <property type="term" value="F:DNA-binding transcription factor activity"/>
    <property type="evidence" value="ECO:0007669"/>
    <property type="project" value="TreeGrafter"/>
</dbReference>
<keyword evidence="1" id="KW-0805">Transcription regulation</keyword>
<keyword evidence="2" id="KW-0238">DNA-binding</keyword>
<evidence type="ECO:0000313" key="7">
    <source>
        <dbReference type="Proteomes" id="UP000284605"/>
    </source>
</evidence>
<evidence type="ECO:0000256" key="1">
    <source>
        <dbReference type="ARBA" id="ARBA00023015"/>
    </source>
</evidence>
<dbReference type="SUPFAM" id="SSF47413">
    <property type="entry name" value="lambda repressor-like DNA-binding domains"/>
    <property type="match status" value="1"/>
</dbReference>
<evidence type="ECO:0000256" key="4">
    <source>
        <dbReference type="SAM" id="MobiDB-lite"/>
    </source>
</evidence>
<sequence length="166" mass="17768">MLYKTLTRNGSTLVQNRLAELRRRAGLTQDQLAERAETGRSQIVKLERGERRLTVDWMLRLARALNCEPKDLLPPEPGPAPTPSAPSGPGPPAPAACRRATCPSAGRRGAAPTPCSSTRATRSNTSSARPSSTAWATPSPSTPWATRWSPNTRPATSSSSTPTCPR</sequence>
<feature type="compositionally biased region" description="Pro residues" evidence="4">
    <location>
        <begin position="74"/>
        <end position="94"/>
    </location>
</feature>
<accession>A0A418WCV4</accession>
<dbReference type="InterPro" id="IPR050807">
    <property type="entry name" value="TransReg_Diox_bact_type"/>
</dbReference>
<organism evidence="6 7">
    <name type="scientific">Oleomonas cavernae</name>
    <dbReference type="NCBI Taxonomy" id="2320859"/>
    <lineage>
        <taxon>Bacteria</taxon>
        <taxon>Pseudomonadati</taxon>
        <taxon>Pseudomonadota</taxon>
        <taxon>Alphaproteobacteria</taxon>
        <taxon>Acetobacterales</taxon>
        <taxon>Acetobacteraceae</taxon>
        <taxon>Oleomonas</taxon>
    </lineage>
</organism>
<feature type="region of interest" description="Disordered" evidence="4">
    <location>
        <begin position="69"/>
        <end position="166"/>
    </location>
</feature>
<dbReference type="Proteomes" id="UP000284605">
    <property type="component" value="Unassembled WGS sequence"/>
</dbReference>
<feature type="domain" description="HTH cro/C1-type" evidence="5">
    <location>
        <begin position="18"/>
        <end position="72"/>
    </location>
</feature>
<dbReference type="PROSITE" id="PS50943">
    <property type="entry name" value="HTH_CROC1"/>
    <property type="match status" value="1"/>
</dbReference>
<reference evidence="6 7" key="1">
    <citation type="submission" date="2018-09" db="EMBL/GenBank/DDBJ databases">
        <authorList>
            <person name="Zhu H."/>
        </authorList>
    </citation>
    <scope>NUCLEOTIDE SEQUENCE [LARGE SCALE GENOMIC DNA]</scope>
    <source>
        <strain evidence="6 7">K1W22B-8</strain>
    </source>
</reference>
<proteinExistence type="predicted"/>
<comment type="caution">
    <text evidence="6">The sequence shown here is derived from an EMBL/GenBank/DDBJ whole genome shotgun (WGS) entry which is preliminary data.</text>
</comment>
<dbReference type="EMBL" id="QYUK01000011">
    <property type="protein sequence ID" value="RJF87799.1"/>
    <property type="molecule type" value="Genomic_DNA"/>
</dbReference>
<name>A0A418WCV4_9PROT</name>
<dbReference type="GO" id="GO:0005829">
    <property type="term" value="C:cytosol"/>
    <property type="evidence" value="ECO:0007669"/>
    <property type="project" value="TreeGrafter"/>
</dbReference>
<evidence type="ECO:0000256" key="2">
    <source>
        <dbReference type="ARBA" id="ARBA00023125"/>
    </source>
</evidence>
<dbReference type="InterPro" id="IPR001387">
    <property type="entry name" value="Cro/C1-type_HTH"/>
</dbReference>
<dbReference type="PANTHER" id="PTHR46797:SF23">
    <property type="entry name" value="HTH-TYPE TRANSCRIPTIONAL REGULATOR SUTR"/>
    <property type="match status" value="1"/>
</dbReference>